<name>A0A5B8UB83_9ACTN</name>
<dbReference type="Pfam" id="PF02113">
    <property type="entry name" value="Peptidase_S13"/>
    <property type="match status" value="2"/>
</dbReference>
<dbReference type="PRINTS" id="PR00922">
    <property type="entry name" value="DADACBPTASE3"/>
</dbReference>
<protein>
    <recommendedName>
        <fullName evidence="6">Serine-type D-Ala-D-Ala carboxypeptidase</fullName>
    </recommendedName>
</protein>
<gene>
    <name evidence="4" type="ORF">FSW04_23580</name>
</gene>
<sequence length="437" mass="44612">MVQLACRDVRRRLVLLLTLAVLVAGVLAPAARAVDRAGLRSTLAVLHHRLGPAAGAYVVDLGTGQPIFAHRQDLALAPASNEKLFVTAAALLRFGPAATLSTQLRAAPGAAVDASGVLRGDLYLVGGGDPTLGDPGLETLADDLAAAGVTRIAGAVIGDESSFDTLRGGPDSAYRPDGDLGGWLSALSWDHGRATGGSPAKAAAARLASLLKARDITYDRRPRAGALPGGASPATPTLPAPSTTTPGTSATPAQVPASDTPLAVLPSPAIRELMADTNIPSENFYAEMLTKALGAHFGAGGTTAAGLAVTRAQMAALGIHPRLVDGSGLSRADRTTPRQIVRLLTRMDGQDTSADWEASLPVAGATGTLRLRMRRSAAAGRCLAKTGTLIGVSALSGYCTTTGGVRVAFSFLENRVCASCAKRLEDRMVGAIARLDG</sequence>
<dbReference type="PANTHER" id="PTHR30023:SF0">
    <property type="entry name" value="PENICILLIN-SENSITIVE CARBOXYPEPTIDASE A"/>
    <property type="match status" value="1"/>
</dbReference>
<dbReference type="PANTHER" id="PTHR30023">
    <property type="entry name" value="D-ALANYL-D-ALANINE CARBOXYPEPTIDASE"/>
    <property type="match status" value="1"/>
</dbReference>
<evidence type="ECO:0000256" key="1">
    <source>
        <dbReference type="ARBA" id="ARBA00006096"/>
    </source>
</evidence>
<evidence type="ECO:0000256" key="3">
    <source>
        <dbReference type="SAM" id="MobiDB-lite"/>
    </source>
</evidence>
<evidence type="ECO:0000313" key="5">
    <source>
        <dbReference type="Proteomes" id="UP000321805"/>
    </source>
</evidence>
<dbReference type="GO" id="GO:0006508">
    <property type="term" value="P:proteolysis"/>
    <property type="evidence" value="ECO:0007669"/>
    <property type="project" value="InterPro"/>
</dbReference>
<evidence type="ECO:0008006" key="6">
    <source>
        <dbReference type="Google" id="ProtNLM"/>
    </source>
</evidence>
<comment type="similarity">
    <text evidence="1">Belongs to the peptidase S13 family.</text>
</comment>
<evidence type="ECO:0000313" key="4">
    <source>
        <dbReference type="EMBL" id="QEC50267.1"/>
    </source>
</evidence>
<dbReference type="GO" id="GO:0000270">
    <property type="term" value="P:peptidoglycan metabolic process"/>
    <property type="evidence" value="ECO:0007669"/>
    <property type="project" value="TreeGrafter"/>
</dbReference>
<feature type="region of interest" description="Disordered" evidence="3">
    <location>
        <begin position="221"/>
        <end position="261"/>
    </location>
</feature>
<proteinExistence type="inferred from homology"/>
<dbReference type="OrthoDB" id="9802627at2"/>
<keyword evidence="2" id="KW-0378">Hydrolase</keyword>
<dbReference type="InterPro" id="IPR012338">
    <property type="entry name" value="Beta-lactam/transpept-like"/>
</dbReference>
<evidence type="ECO:0000256" key="2">
    <source>
        <dbReference type="ARBA" id="ARBA00022801"/>
    </source>
</evidence>
<dbReference type="Gene3D" id="3.50.80.20">
    <property type="entry name" value="D-Ala-D-Ala carboxypeptidase C, peptidase S13"/>
    <property type="match status" value="1"/>
</dbReference>
<feature type="compositionally biased region" description="Low complexity" evidence="3">
    <location>
        <begin position="229"/>
        <end position="253"/>
    </location>
</feature>
<reference evidence="4 5" key="1">
    <citation type="journal article" date="2018" name="J. Microbiol.">
        <title>Baekduia soli gen. nov., sp. nov., a novel bacterium isolated from the soil of Baekdu Mountain and proposal of a novel family name, Baekduiaceae fam. nov.</title>
        <authorList>
            <person name="An D.S."/>
            <person name="Siddiqi M.Z."/>
            <person name="Kim K.H."/>
            <person name="Yu H.S."/>
            <person name="Im W.T."/>
        </authorList>
    </citation>
    <scope>NUCLEOTIDE SEQUENCE [LARGE SCALE GENOMIC DNA]</scope>
    <source>
        <strain evidence="4 5">BR7-21</strain>
    </source>
</reference>
<dbReference type="KEGG" id="bsol:FSW04_23580"/>
<dbReference type="GO" id="GO:0004185">
    <property type="term" value="F:serine-type carboxypeptidase activity"/>
    <property type="evidence" value="ECO:0007669"/>
    <property type="project" value="InterPro"/>
</dbReference>
<dbReference type="EMBL" id="CP042430">
    <property type="protein sequence ID" value="QEC50267.1"/>
    <property type="molecule type" value="Genomic_DNA"/>
</dbReference>
<dbReference type="Proteomes" id="UP000321805">
    <property type="component" value="Chromosome"/>
</dbReference>
<dbReference type="InterPro" id="IPR000667">
    <property type="entry name" value="Peptidase_S13"/>
</dbReference>
<organism evidence="4 5">
    <name type="scientific">Baekduia soli</name>
    <dbReference type="NCBI Taxonomy" id="496014"/>
    <lineage>
        <taxon>Bacteria</taxon>
        <taxon>Bacillati</taxon>
        <taxon>Actinomycetota</taxon>
        <taxon>Thermoleophilia</taxon>
        <taxon>Solirubrobacterales</taxon>
        <taxon>Baekduiaceae</taxon>
        <taxon>Baekduia</taxon>
    </lineage>
</organism>
<keyword evidence="5" id="KW-1185">Reference proteome</keyword>
<dbReference type="Gene3D" id="3.40.710.10">
    <property type="entry name" value="DD-peptidase/beta-lactamase superfamily"/>
    <property type="match status" value="2"/>
</dbReference>
<dbReference type="AlphaFoldDB" id="A0A5B8UB83"/>
<accession>A0A5B8UB83</accession>
<dbReference type="SUPFAM" id="SSF56601">
    <property type="entry name" value="beta-lactamase/transpeptidase-like"/>
    <property type="match status" value="1"/>
</dbReference>